<keyword evidence="1" id="KW-0472">Membrane</keyword>
<evidence type="ECO:0000313" key="2">
    <source>
        <dbReference type="EMBL" id="EMA42021.1"/>
    </source>
</evidence>
<reference evidence="2 3" key="1">
    <citation type="journal article" date="2014" name="PLoS Genet.">
        <title>Phylogenetically driven sequencing of extremely halophilic archaea reveals strategies for static and dynamic osmo-response.</title>
        <authorList>
            <person name="Becker E.A."/>
            <person name="Seitzer P.M."/>
            <person name="Tritt A."/>
            <person name="Larsen D."/>
            <person name="Krusor M."/>
            <person name="Yao A.I."/>
            <person name="Wu D."/>
            <person name="Madern D."/>
            <person name="Eisen J.A."/>
            <person name="Darling A.E."/>
            <person name="Facciotti M.T."/>
        </authorList>
    </citation>
    <scope>NUCLEOTIDE SEQUENCE [LARGE SCALE GENOMIC DNA]</scope>
    <source>
        <strain evidence="2 3">100A6</strain>
    </source>
</reference>
<dbReference type="RefSeq" id="WP_007689742.1">
    <property type="nucleotide sequence ID" value="NZ_AJRK01000420.1"/>
</dbReference>
<keyword evidence="3" id="KW-1185">Reference proteome</keyword>
<proteinExistence type="predicted"/>
<accession>M0M8H5</accession>
<dbReference type="Proteomes" id="UP000011566">
    <property type="component" value="Unassembled WGS sequence"/>
</dbReference>
<feature type="transmembrane region" description="Helical" evidence="1">
    <location>
        <begin position="42"/>
        <end position="60"/>
    </location>
</feature>
<evidence type="ECO:0000256" key="1">
    <source>
        <dbReference type="SAM" id="Phobius"/>
    </source>
</evidence>
<feature type="transmembrane region" description="Helical" evidence="1">
    <location>
        <begin position="12"/>
        <end position="36"/>
    </location>
</feature>
<comment type="caution">
    <text evidence="2">The sequence shown here is derived from an EMBL/GenBank/DDBJ whole genome shotgun (WGS) entry which is preliminary data.</text>
</comment>
<evidence type="ECO:0000313" key="3">
    <source>
        <dbReference type="Proteomes" id="UP000011566"/>
    </source>
</evidence>
<dbReference type="AlphaFoldDB" id="M0M8H5"/>
<protein>
    <submittedName>
        <fullName evidence="2">Uncharacterized protein</fullName>
    </submittedName>
</protein>
<sequence length="72" mass="7858">MTTLNEWTEFESPWLLGALAFVTWILTAALFGVVFGDTLAEAVDVSTVVGALTFAAVVIYSERRSTRRSTSN</sequence>
<dbReference type="EMBL" id="AOMB01000003">
    <property type="protein sequence ID" value="EMA42021.1"/>
    <property type="molecule type" value="Genomic_DNA"/>
</dbReference>
<keyword evidence="1" id="KW-1133">Transmembrane helix</keyword>
<gene>
    <name evidence="2" type="ORF">C447_00485</name>
</gene>
<name>M0M8H5_9EURY</name>
<organism evidence="2 3">
    <name type="scientific">Halococcus hamelinensis 100A6</name>
    <dbReference type="NCBI Taxonomy" id="1132509"/>
    <lineage>
        <taxon>Archaea</taxon>
        <taxon>Methanobacteriati</taxon>
        <taxon>Methanobacteriota</taxon>
        <taxon>Stenosarchaea group</taxon>
        <taxon>Halobacteria</taxon>
        <taxon>Halobacteriales</taxon>
        <taxon>Halococcaceae</taxon>
        <taxon>Halococcus</taxon>
    </lineage>
</organism>
<dbReference type="OrthoDB" id="376320at2157"/>
<dbReference type="PATRIC" id="fig|1132509.6.peg.116"/>
<keyword evidence="1" id="KW-0812">Transmembrane</keyword>